<keyword evidence="5 9" id="KW-0028">Amino-acid biosynthesis</keyword>
<evidence type="ECO:0000313" key="11">
    <source>
        <dbReference type="EMBL" id="MBN1574241.1"/>
    </source>
</evidence>
<accession>A0A9D8KIH8</accession>
<evidence type="ECO:0000256" key="9">
    <source>
        <dbReference type="HAMAP-Rule" id="MF_00135"/>
    </source>
</evidence>
<dbReference type="PANTHER" id="PTHR42894">
    <property type="entry name" value="N-(5'-PHOSPHORIBOSYL)ANTHRANILATE ISOMERASE"/>
    <property type="match status" value="1"/>
</dbReference>
<dbReference type="InterPro" id="IPR044643">
    <property type="entry name" value="TrpF_fam"/>
</dbReference>
<reference evidence="11" key="1">
    <citation type="journal article" date="2021" name="Environ. Microbiol.">
        <title>Genomic characterization of three novel Desulfobacterota classes expand the metabolic and phylogenetic diversity of the phylum.</title>
        <authorList>
            <person name="Murphy C.L."/>
            <person name="Biggerstaff J."/>
            <person name="Eichhorn A."/>
            <person name="Ewing E."/>
            <person name="Shahan R."/>
            <person name="Soriano D."/>
            <person name="Stewart S."/>
            <person name="VanMol K."/>
            <person name="Walker R."/>
            <person name="Walters P."/>
            <person name="Elshahed M.S."/>
            <person name="Youssef N.H."/>
        </authorList>
    </citation>
    <scope>NUCLEOTIDE SEQUENCE</scope>
    <source>
        <strain evidence="11">Zod_Metabat.24</strain>
    </source>
</reference>
<keyword evidence="7 9" id="KW-0057">Aromatic amino acid biosynthesis</keyword>
<dbReference type="SUPFAM" id="SSF51366">
    <property type="entry name" value="Ribulose-phoshate binding barrel"/>
    <property type="match status" value="1"/>
</dbReference>
<organism evidence="11 12">
    <name type="scientific">Candidatus Zymogenus saltonus</name>
    <dbReference type="NCBI Taxonomy" id="2844893"/>
    <lineage>
        <taxon>Bacteria</taxon>
        <taxon>Deltaproteobacteria</taxon>
        <taxon>Candidatus Zymogenia</taxon>
        <taxon>Candidatus Zymogeniales</taxon>
        <taxon>Candidatus Zymogenaceae</taxon>
        <taxon>Candidatus Zymogenus</taxon>
    </lineage>
</organism>
<dbReference type="EC" id="5.3.1.24" evidence="3 9"/>
<evidence type="ECO:0000256" key="8">
    <source>
        <dbReference type="ARBA" id="ARBA00023235"/>
    </source>
</evidence>
<sequence length="234" mass="25184">MGIRIKICGITNDRDALAAARLGADALGFIFYPKSPRFVTPEAAEEIVRGLPPFISTVGVFVDEPVELIARTAEMCCLNAVQIYPEGPNGPDEFPDDLPFRVIRAIRVKDAGSLELISSYKKGTTFLLDTYRPGAHGGTGISFDWGLVKKYIPDYRIIIAGGLNAENVGRVVGEYAPYGVDAASGVEKEPGVKDHQKLDRFITNAQIASLNEASLNGASLKKAQLKGDIEDAVS</sequence>
<evidence type="ECO:0000256" key="1">
    <source>
        <dbReference type="ARBA" id="ARBA00001164"/>
    </source>
</evidence>
<reference evidence="11" key="2">
    <citation type="submission" date="2021-01" db="EMBL/GenBank/DDBJ databases">
        <authorList>
            <person name="Hahn C.R."/>
            <person name="Youssef N.H."/>
            <person name="Elshahed M."/>
        </authorList>
    </citation>
    <scope>NUCLEOTIDE SEQUENCE</scope>
    <source>
        <strain evidence="11">Zod_Metabat.24</strain>
    </source>
</reference>
<evidence type="ECO:0000256" key="7">
    <source>
        <dbReference type="ARBA" id="ARBA00023141"/>
    </source>
</evidence>
<dbReference type="InterPro" id="IPR011060">
    <property type="entry name" value="RibuloseP-bd_barrel"/>
</dbReference>
<comment type="similarity">
    <text evidence="9">Belongs to the TrpF family.</text>
</comment>
<dbReference type="Proteomes" id="UP000809273">
    <property type="component" value="Unassembled WGS sequence"/>
</dbReference>
<comment type="catalytic activity">
    <reaction evidence="1 9">
        <text>N-(5-phospho-beta-D-ribosyl)anthranilate = 1-(2-carboxyphenylamino)-1-deoxy-D-ribulose 5-phosphate</text>
        <dbReference type="Rhea" id="RHEA:21540"/>
        <dbReference type="ChEBI" id="CHEBI:18277"/>
        <dbReference type="ChEBI" id="CHEBI:58613"/>
        <dbReference type="EC" id="5.3.1.24"/>
    </reaction>
</comment>
<evidence type="ECO:0000259" key="10">
    <source>
        <dbReference type="Pfam" id="PF00697"/>
    </source>
</evidence>
<protein>
    <recommendedName>
        <fullName evidence="4 9">N-(5'-phosphoribosyl)anthranilate isomerase</fullName>
        <shortName evidence="9">PRAI</shortName>
        <ecNumber evidence="3 9">5.3.1.24</ecNumber>
    </recommendedName>
</protein>
<comment type="caution">
    <text evidence="11">The sequence shown here is derived from an EMBL/GenBank/DDBJ whole genome shotgun (WGS) entry which is preliminary data.</text>
</comment>
<evidence type="ECO:0000256" key="2">
    <source>
        <dbReference type="ARBA" id="ARBA00004664"/>
    </source>
</evidence>
<dbReference type="GO" id="GO:0004640">
    <property type="term" value="F:phosphoribosylanthranilate isomerase activity"/>
    <property type="evidence" value="ECO:0007669"/>
    <property type="project" value="UniProtKB-UniRule"/>
</dbReference>
<dbReference type="HAMAP" id="MF_00135">
    <property type="entry name" value="PRAI"/>
    <property type="match status" value="1"/>
</dbReference>
<keyword evidence="8 9" id="KW-0413">Isomerase</keyword>
<proteinExistence type="inferred from homology"/>
<evidence type="ECO:0000313" key="12">
    <source>
        <dbReference type="Proteomes" id="UP000809273"/>
    </source>
</evidence>
<dbReference type="InterPro" id="IPR001240">
    <property type="entry name" value="PRAI_dom"/>
</dbReference>
<dbReference type="EMBL" id="JAFGIX010000070">
    <property type="protein sequence ID" value="MBN1574241.1"/>
    <property type="molecule type" value="Genomic_DNA"/>
</dbReference>
<evidence type="ECO:0000256" key="5">
    <source>
        <dbReference type="ARBA" id="ARBA00022605"/>
    </source>
</evidence>
<dbReference type="InterPro" id="IPR013785">
    <property type="entry name" value="Aldolase_TIM"/>
</dbReference>
<gene>
    <name evidence="9" type="primary">trpF</name>
    <name evidence="11" type="ORF">JW984_13670</name>
</gene>
<comment type="pathway">
    <text evidence="2 9">Amino-acid biosynthesis; L-tryptophan biosynthesis; L-tryptophan from chorismate: step 3/5.</text>
</comment>
<dbReference type="AlphaFoldDB" id="A0A9D8KIH8"/>
<keyword evidence="6 9" id="KW-0822">Tryptophan biosynthesis</keyword>
<dbReference type="PANTHER" id="PTHR42894:SF1">
    <property type="entry name" value="N-(5'-PHOSPHORIBOSYL)ANTHRANILATE ISOMERASE"/>
    <property type="match status" value="1"/>
</dbReference>
<name>A0A9D8KIH8_9DELT</name>
<dbReference type="Pfam" id="PF00697">
    <property type="entry name" value="PRAI"/>
    <property type="match status" value="1"/>
</dbReference>
<evidence type="ECO:0000256" key="6">
    <source>
        <dbReference type="ARBA" id="ARBA00022822"/>
    </source>
</evidence>
<evidence type="ECO:0000256" key="3">
    <source>
        <dbReference type="ARBA" id="ARBA00012572"/>
    </source>
</evidence>
<feature type="domain" description="N-(5'phosphoribosyl) anthranilate isomerase (PRAI)" evidence="10">
    <location>
        <begin position="5"/>
        <end position="203"/>
    </location>
</feature>
<dbReference type="GO" id="GO:0000162">
    <property type="term" value="P:L-tryptophan biosynthetic process"/>
    <property type="evidence" value="ECO:0007669"/>
    <property type="project" value="UniProtKB-UniRule"/>
</dbReference>
<evidence type="ECO:0000256" key="4">
    <source>
        <dbReference type="ARBA" id="ARBA00022272"/>
    </source>
</evidence>
<dbReference type="Gene3D" id="3.20.20.70">
    <property type="entry name" value="Aldolase class I"/>
    <property type="match status" value="1"/>
</dbReference>
<dbReference type="CDD" id="cd00405">
    <property type="entry name" value="PRAI"/>
    <property type="match status" value="1"/>
</dbReference>